<gene>
    <name evidence="1" type="ORF">BISU_1061</name>
</gene>
<organism evidence="1 2">
    <name type="scientific">Bifidobacterium subtile</name>
    <dbReference type="NCBI Taxonomy" id="77635"/>
    <lineage>
        <taxon>Bacteria</taxon>
        <taxon>Bacillati</taxon>
        <taxon>Actinomycetota</taxon>
        <taxon>Actinomycetes</taxon>
        <taxon>Bifidobacteriales</taxon>
        <taxon>Bifidobacteriaceae</taxon>
        <taxon>Bifidobacterium</taxon>
    </lineage>
</organism>
<proteinExistence type="predicted"/>
<comment type="caution">
    <text evidence="1">The sequence shown here is derived from an EMBL/GenBank/DDBJ whole genome shotgun (WGS) entry which is preliminary data.</text>
</comment>
<name>A0A087E5S8_9BIFI</name>
<keyword evidence="2" id="KW-1185">Reference proteome</keyword>
<protein>
    <submittedName>
        <fullName evidence="1">Uncharacterized protein</fullName>
    </submittedName>
</protein>
<evidence type="ECO:0000313" key="1">
    <source>
        <dbReference type="EMBL" id="KFJ03129.1"/>
    </source>
</evidence>
<accession>A0A087E5S8</accession>
<reference evidence="1 2" key="1">
    <citation type="submission" date="2014-03" db="EMBL/GenBank/DDBJ databases">
        <title>Genomics of Bifidobacteria.</title>
        <authorList>
            <person name="Ventura M."/>
            <person name="Milani C."/>
            <person name="Lugli G.A."/>
        </authorList>
    </citation>
    <scope>NUCLEOTIDE SEQUENCE [LARGE SCALE GENOMIC DNA]</scope>
    <source>
        <strain evidence="1 2">LMG 11597</strain>
    </source>
</reference>
<evidence type="ECO:0000313" key="2">
    <source>
        <dbReference type="Proteomes" id="UP000029055"/>
    </source>
</evidence>
<dbReference type="EMBL" id="JGZR01000007">
    <property type="protein sequence ID" value="KFJ03129.1"/>
    <property type="molecule type" value="Genomic_DNA"/>
</dbReference>
<dbReference type="STRING" id="77635.BISU_1061"/>
<dbReference type="Proteomes" id="UP000029055">
    <property type="component" value="Unassembled WGS sequence"/>
</dbReference>
<dbReference type="AlphaFoldDB" id="A0A087E5S8"/>
<sequence length="96" mass="10573">MRHRFGLLDIACIARRGKRSVTSALSESGEHPIRYVTKDGYPHKGTLIVQHSGTVVDGNVRYLVAIQRDDGTYLDAVETLEAARSIEEGVIAHDVL</sequence>